<reference evidence="2" key="1">
    <citation type="journal article" date="2023" name="Front. Plant Sci.">
        <title>Chromosomal-level genome assembly of Melastoma candidum provides insights into trichome evolution.</title>
        <authorList>
            <person name="Zhong Y."/>
            <person name="Wu W."/>
            <person name="Sun C."/>
            <person name="Zou P."/>
            <person name="Liu Y."/>
            <person name="Dai S."/>
            <person name="Zhou R."/>
        </authorList>
    </citation>
    <scope>NUCLEOTIDE SEQUENCE [LARGE SCALE GENOMIC DNA]</scope>
</reference>
<protein>
    <submittedName>
        <fullName evidence="1">Uncharacterized protein</fullName>
    </submittedName>
</protein>
<organism evidence="1 2">
    <name type="scientific">Melastoma candidum</name>
    <dbReference type="NCBI Taxonomy" id="119954"/>
    <lineage>
        <taxon>Eukaryota</taxon>
        <taxon>Viridiplantae</taxon>
        <taxon>Streptophyta</taxon>
        <taxon>Embryophyta</taxon>
        <taxon>Tracheophyta</taxon>
        <taxon>Spermatophyta</taxon>
        <taxon>Magnoliopsida</taxon>
        <taxon>eudicotyledons</taxon>
        <taxon>Gunneridae</taxon>
        <taxon>Pentapetalae</taxon>
        <taxon>rosids</taxon>
        <taxon>malvids</taxon>
        <taxon>Myrtales</taxon>
        <taxon>Melastomataceae</taxon>
        <taxon>Melastomatoideae</taxon>
        <taxon>Melastomateae</taxon>
        <taxon>Melastoma</taxon>
    </lineage>
</organism>
<evidence type="ECO:0000313" key="1">
    <source>
        <dbReference type="EMBL" id="KAI4369101.1"/>
    </source>
</evidence>
<dbReference type="EMBL" id="CM042884">
    <property type="protein sequence ID" value="KAI4369101.1"/>
    <property type="molecule type" value="Genomic_DNA"/>
</dbReference>
<dbReference type="Proteomes" id="UP001057402">
    <property type="component" value="Chromosome 5"/>
</dbReference>
<keyword evidence="2" id="KW-1185">Reference proteome</keyword>
<sequence>MEPSLQTIVDAGCSNEVAMSEEALHIKTRREIMALGQQLGKTKIAAWACKEDENGNVLASSMAKSGAAEPSKTVIEAQAMAWEEAEKAKYMARFKREEVKIQAWENHQKAKTEVEIRKIEVKGTSPQRVNEKTGRGEAQKRGEESCCRRKRTEQDAKTEQQADHIRIPSWFSPFSWCS</sequence>
<comment type="caution">
    <text evidence="1">The sequence shown here is derived from an EMBL/GenBank/DDBJ whole genome shotgun (WGS) entry which is preliminary data.</text>
</comment>
<name>A0ACB9QT08_9MYRT</name>
<accession>A0ACB9QT08</accession>
<evidence type="ECO:0000313" key="2">
    <source>
        <dbReference type="Proteomes" id="UP001057402"/>
    </source>
</evidence>
<gene>
    <name evidence="1" type="ORF">MLD38_017588</name>
</gene>
<proteinExistence type="predicted"/>